<dbReference type="Pfam" id="PF13689">
    <property type="entry name" value="DUF4154"/>
    <property type="match status" value="1"/>
</dbReference>
<keyword evidence="1" id="KW-0732">Signal</keyword>
<accession>A0ABV6JVS7</accession>
<feature type="chain" id="PRO_5045651770" evidence="1">
    <location>
        <begin position="42"/>
        <end position="191"/>
    </location>
</feature>
<feature type="signal peptide" evidence="1">
    <location>
        <begin position="1"/>
        <end position="41"/>
    </location>
</feature>
<dbReference type="InterPro" id="IPR025293">
    <property type="entry name" value="YfiR/HmsC-like"/>
</dbReference>
<protein>
    <submittedName>
        <fullName evidence="2">YfiR/HmsC family protein</fullName>
    </submittedName>
</protein>
<dbReference type="Proteomes" id="UP001589865">
    <property type="component" value="Unassembled WGS sequence"/>
</dbReference>
<name>A0ABV6JVS7_9PROT</name>
<comment type="caution">
    <text evidence="2">The sequence shown here is derived from an EMBL/GenBank/DDBJ whole genome shotgun (WGS) entry which is preliminary data.</text>
</comment>
<evidence type="ECO:0000313" key="2">
    <source>
        <dbReference type="EMBL" id="MFC0409803.1"/>
    </source>
</evidence>
<dbReference type="RefSeq" id="WP_377045546.1">
    <property type="nucleotide sequence ID" value="NZ_JBHLUN010000010.1"/>
</dbReference>
<proteinExistence type="predicted"/>
<evidence type="ECO:0000256" key="1">
    <source>
        <dbReference type="SAM" id="SignalP"/>
    </source>
</evidence>
<dbReference type="EMBL" id="JBHLUN010000010">
    <property type="protein sequence ID" value="MFC0409803.1"/>
    <property type="molecule type" value="Genomic_DNA"/>
</dbReference>
<sequence length="191" mass="19937">MPRPVPERPRRTASRRLPAGRRRLLALAVAITLLPGREAGAADTTPRDLQLIGQVLGFLEHPPTGAVEVGLLYAPAARVEAEQLAQRFGDGVRAGGVTLRPRLLPVAEIGTAAPRVLLLTNSALPEAAAVARAVAGRGIMTVSPDPALIDGGLAVLAVRSSPRVEILVSRAAAQSAGLSFAGAFRMMIQER</sequence>
<gene>
    <name evidence="2" type="ORF">ACFFGY_16245</name>
</gene>
<reference evidence="2 3" key="1">
    <citation type="submission" date="2024-09" db="EMBL/GenBank/DDBJ databases">
        <authorList>
            <person name="Sun Q."/>
            <person name="Mori K."/>
        </authorList>
    </citation>
    <scope>NUCLEOTIDE SEQUENCE [LARGE SCALE GENOMIC DNA]</scope>
    <source>
        <strain evidence="2 3">TBRC 5777</strain>
    </source>
</reference>
<evidence type="ECO:0000313" key="3">
    <source>
        <dbReference type="Proteomes" id="UP001589865"/>
    </source>
</evidence>
<organism evidence="2 3">
    <name type="scientific">Roseomonas elaeocarpi</name>
    <dbReference type="NCBI Taxonomy" id="907779"/>
    <lineage>
        <taxon>Bacteria</taxon>
        <taxon>Pseudomonadati</taxon>
        <taxon>Pseudomonadota</taxon>
        <taxon>Alphaproteobacteria</taxon>
        <taxon>Acetobacterales</taxon>
        <taxon>Roseomonadaceae</taxon>
        <taxon>Roseomonas</taxon>
    </lineage>
</organism>
<keyword evidence="3" id="KW-1185">Reference proteome</keyword>